<keyword evidence="4" id="KW-1185">Reference proteome</keyword>
<comment type="caution">
    <text evidence="3">The sequence shown here is derived from an EMBL/GenBank/DDBJ whole genome shotgun (WGS) entry which is preliminary data.</text>
</comment>
<dbReference type="EMBL" id="BAABAT010000001">
    <property type="protein sequence ID" value="GAA4242992.1"/>
    <property type="molecule type" value="Genomic_DNA"/>
</dbReference>
<keyword evidence="2" id="KW-1133">Transmembrane helix</keyword>
<name>A0ABP8CT70_9ACTN</name>
<gene>
    <name evidence="3" type="ORF">GCM10022255_000170</name>
</gene>
<keyword evidence="2" id="KW-0472">Membrane</keyword>
<feature type="transmembrane region" description="Helical" evidence="2">
    <location>
        <begin position="79"/>
        <end position="104"/>
    </location>
</feature>
<evidence type="ECO:0000313" key="4">
    <source>
        <dbReference type="Proteomes" id="UP001500620"/>
    </source>
</evidence>
<feature type="compositionally biased region" description="Polar residues" evidence="1">
    <location>
        <begin position="216"/>
        <end position="240"/>
    </location>
</feature>
<dbReference type="RefSeq" id="WP_345119814.1">
    <property type="nucleotide sequence ID" value="NZ_BAABAT010000001.1"/>
</dbReference>
<evidence type="ECO:0000256" key="1">
    <source>
        <dbReference type="SAM" id="MobiDB-lite"/>
    </source>
</evidence>
<protein>
    <submittedName>
        <fullName evidence="3">Uncharacterized protein</fullName>
    </submittedName>
</protein>
<evidence type="ECO:0000256" key="2">
    <source>
        <dbReference type="SAM" id="Phobius"/>
    </source>
</evidence>
<sequence>MSIRRTLRLTTGTAERLLAGANGDPVDDQYHLLAAVLAASAGPARPAELAGLDQAVDGFRTAQLRPVPHPRRQSVVKTALLKLLTVKAAAIATIVVGGGVALAATTGALPNPLNNHANPAASAGLSRASADPSASHHGASSADPSPSLVGLCHAYTAGAGAEHGKALENPAFGALITAAGGKDKVDGYCTHVLASPSATARPGNQPSEHPTEANTDHPTGAPTGTPSHHPTGRPSTQPSH</sequence>
<organism evidence="3 4">
    <name type="scientific">Dactylosporangium darangshiense</name>
    <dbReference type="NCBI Taxonomy" id="579108"/>
    <lineage>
        <taxon>Bacteria</taxon>
        <taxon>Bacillati</taxon>
        <taxon>Actinomycetota</taxon>
        <taxon>Actinomycetes</taxon>
        <taxon>Micromonosporales</taxon>
        <taxon>Micromonosporaceae</taxon>
        <taxon>Dactylosporangium</taxon>
    </lineage>
</organism>
<reference evidence="4" key="1">
    <citation type="journal article" date="2019" name="Int. J. Syst. Evol. Microbiol.">
        <title>The Global Catalogue of Microorganisms (GCM) 10K type strain sequencing project: providing services to taxonomists for standard genome sequencing and annotation.</title>
        <authorList>
            <consortium name="The Broad Institute Genomics Platform"/>
            <consortium name="The Broad Institute Genome Sequencing Center for Infectious Disease"/>
            <person name="Wu L."/>
            <person name="Ma J."/>
        </authorList>
    </citation>
    <scope>NUCLEOTIDE SEQUENCE [LARGE SCALE GENOMIC DNA]</scope>
    <source>
        <strain evidence="4">JCM 17441</strain>
    </source>
</reference>
<proteinExistence type="predicted"/>
<feature type="region of interest" description="Disordered" evidence="1">
    <location>
        <begin position="196"/>
        <end position="240"/>
    </location>
</feature>
<dbReference type="Proteomes" id="UP001500620">
    <property type="component" value="Unassembled WGS sequence"/>
</dbReference>
<keyword evidence="2" id="KW-0812">Transmembrane</keyword>
<feature type="region of interest" description="Disordered" evidence="1">
    <location>
        <begin position="119"/>
        <end position="145"/>
    </location>
</feature>
<feature type="compositionally biased region" description="Polar residues" evidence="1">
    <location>
        <begin position="196"/>
        <end position="208"/>
    </location>
</feature>
<evidence type="ECO:0000313" key="3">
    <source>
        <dbReference type="EMBL" id="GAA4242992.1"/>
    </source>
</evidence>
<accession>A0ABP8CT70</accession>